<keyword evidence="1" id="KW-1133">Transmembrane helix</keyword>
<dbReference type="AlphaFoldDB" id="A0A4R6LWT5"/>
<keyword evidence="1" id="KW-0812">Transmembrane</keyword>
<evidence type="ECO:0000313" key="3">
    <source>
        <dbReference type="Proteomes" id="UP000295064"/>
    </source>
</evidence>
<protein>
    <submittedName>
        <fullName evidence="2">Uncharacterized protein</fullName>
    </submittedName>
</protein>
<proteinExistence type="predicted"/>
<feature type="transmembrane region" description="Helical" evidence="1">
    <location>
        <begin position="12"/>
        <end position="32"/>
    </location>
</feature>
<accession>A0A4R6LWT5</accession>
<gene>
    <name evidence="2" type="ORF">DFR79_106133</name>
</gene>
<organism evidence="2 3">
    <name type="scientific">Halanaerobium saccharolyticum</name>
    <dbReference type="NCBI Taxonomy" id="43595"/>
    <lineage>
        <taxon>Bacteria</taxon>
        <taxon>Bacillati</taxon>
        <taxon>Bacillota</taxon>
        <taxon>Clostridia</taxon>
        <taxon>Halanaerobiales</taxon>
        <taxon>Halanaerobiaceae</taxon>
        <taxon>Halanaerobium</taxon>
    </lineage>
</organism>
<dbReference type="EMBL" id="SNWX01000006">
    <property type="protein sequence ID" value="TDO92320.1"/>
    <property type="molecule type" value="Genomic_DNA"/>
</dbReference>
<name>A0A4R6LWT5_9FIRM</name>
<comment type="caution">
    <text evidence="2">The sequence shown here is derived from an EMBL/GenBank/DDBJ whole genome shotgun (WGS) entry which is preliminary data.</text>
</comment>
<keyword evidence="1" id="KW-0472">Membrane</keyword>
<dbReference type="RefSeq" id="WP_166637985.1">
    <property type="nucleotide sequence ID" value="NZ_SNWX01000006.1"/>
</dbReference>
<evidence type="ECO:0000256" key="1">
    <source>
        <dbReference type="SAM" id="Phobius"/>
    </source>
</evidence>
<reference evidence="2 3" key="1">
    <citation type="submission" date="2019-03" db="EMBL/GenBank/DDBJ databases">
        <title>Subsurface microbial communities from deep shales in Ohio and West Virginia, USA.</title>
        <authorList>
            <person name="Wrighton K."/>
        </authorList>
    </citation>
    <scope>NUCLEOTIDE SEQUENCE [LARGE SCALE GENOMIC DNA]</scope>
    <source>
        <strain evidence="2 3">MA284_T2</strain>
    </source>
</reference>
<evidence type="ECO:0000313" key="2">
    <source>
        <dbReference type="EMBL" id="TDO92320.1"/>
    </source>
</evidence>
<dbReference type="Proteomes" id="UP000295064">
    <property type="component" value="Unassembled WGS sequence"/>
</dbReference>
<sequence>MLEGIGEAFEFYIKALIVVGVLFVPMGLWKWIEVIIWLVDNISIQIGG</sequence>